<proteinExistence type="predicted"/>
<keyword evidence="1" id="KW-0732">Signal</keyword>
<reference evidence="2" key="1">
    <citation type="journal article" date="2021" name="Nat. Commun.">
        <title>Genetic determinants of endophytism in the Arabidopsis root mycobiome.</title>
        <authorList>
            <person name="Mesny F."/>
            <person name="Miyauchi S."/>
            <person name="Thiergart T."/>
            <person name="Pickel B."/>
            <person name="Atanasova L."/>
            <person name="Karlsson M."/>
            <person name="Huettel B."/>
            <person name="Barry K.W."/>
            <person name="Haridas S."/>
            <person name="Chen C."/>
            <person name="Bauer D."/>
            <person name="Andreopoulos W."/>
            <person name="Pangilinan J."/>
            <person name="LaButti K."/>
            <person name="Riley R."/>
            <person name="Lipzen A."/>
            <person name="Clum A."/>
            <person name="Drula E."/>
            <person name="Henrissat B."/>
            <person name="Kohler A."/>
            <person name="Grigoriev I.V."/>
            <person name="Martin F.M."/>
            <person name="Hacquard S."/>
        </authorList>
    </citation>
    <scope>NUCLEOTIDE SEQUENCE</scope>
    <source>
        <strain evidence="2">MPI-CAGE-CH-0243</strain>
    </source>
</reference>
<feature type="signal peptide" evidence="1">
    <location>
        <begin position="1"/>
        <end position="20"/>
    </location>
</feature>
<evidence type="ECO:0000256" key="1">
    <source>
        <dbReference type="SAM" id="SignalP"/>
    </source>
</evidence>
<dbReference type="Proteomes" id="UP000700596">
    <property type="component" value="Unassembled WGS sequence"/>
</dbReference>
<evidence type="ECO:0008006" key="4">
    <source>
        <dbReference type="Google" id="ProtNLM"/>
    </source>
</evidence>
<sequence>MWKWMRCGALMALRPIGISAHVPSSWRLQASSVRSRSATTPSLAASLLSLQSSLLPCRSSVPLLFLPVSSLFLLFSVTHVSRFLLLEIASAFRPSPRHDTTLHHALLHSFHPGHRQPDQLALSNCTTSSVRDRGMPSPLSAEGRHWLPLHGLQGRGPSK</sequence>
<protein>
    <recommendedName>
        <fullName evidence="4">Secreted protein</fullName>
    </recommendedName>
</protein>
<gene>
    <name evidence="2" type="ORF">B0J11DRAFT_45427</name>
</gene>
<evidence type="ECO:0000313" key="2">
    <source>
        <dbReference type="EMBL" id="KAH7139513.1"/>
    </source>
</evidence>
<comment type="caution">
    <text evidence="2">The sequence shown here is derived from an EMBL/GenBank/DDBJ whole genome shotgun (WGS) entry which is preliminary data.</text>
</comment>
<name>A0A9P9EKV8_9PLEO</name>
<dbReference type="EMBL" id="JAGMWT010000001">
    <property type="protein sequence ID" value="KAH7139513.1"/>
    <property type="molecule type" value="Genomic_DNA"/>
</dbReference>
<organism evidence="2 3">
    <name type="scientific">Dendryphion nanum</name>
    <dbReference type="NCBI Taxonomy" id="256645"/>
    <lineage>
        <taxon>Eukaryota</taxon>
        <taxon>Fungi</taxon>
        <taxon>Dikarya</taxon>
        <taxon>Ascomycota</taxon>
        <taxon>Pezizomycotina</taxon>
        <taxon>Dothideomycetes</taxon>
        <taxon>Pleosporomycetidae</taxon>
        <taxon>Pleosporales</taxon>
        <taxon>Torulaceae</taxon>
        <taxon>Dendryphion</taxon>
    </lineage>
</organism>
<accession>A0A9P9EKV8</accession>
<evidence type="ECO:0000313" key="3">
    <source>
        <dbReference type="Proteomes" id="UP000700596"/>
    </source>
</evidence>
<keyword evidence="3" id="KW-1185">Reference proteome</keyword>
<dbReference type="AlphaFoldDB" id="A0A9P9EKV8"/>
<feature type="chain" id="PRO_5040442874" description="Secreted protein" evidence="1">
    <location>
        <begin position="21"/>
        <end position="159"/>
    </location>
</feature>